<dbReference type="EMBL" id="AHZU02000293">
    <property type="protein sequence ID" value="KFG46227.1"/>
    <property type="molecule type" value="Genomic_DNA"/>
</dbReference>
<evidence type="ECO:0000256" key="1">
    <source>
        <dbReference type="SAM" id="MobiDB-lite"/>
    </source>
</evidence>
<sequence length="831" mass="91278">QPINNFLHNLEEGRALTKPPLFREFPHVEPEVRVLQQEERLEGRSHPINKTRSFPFLFAASQFPLPPANLVLDARHPAASPCACDVFAARAARRCLRRRRRRLRLSALPSGFWRPLAPPTAWFSPVPSRESSPTSEPHICINFRSSRLSCFCAFFRAKRAADESPEEVQAVSRWSVEALSTCAALEPCRDDEKAKSPPSWGLTQLGNAELEEVIEGETGKALSVSAVNQRVRSSKPCDGEGSGPQMIRPKALPVSTNRLRWLCRPCENCASEKKAEEVASSDASSIVNDPVSAGCVNQAVSETESSSSCSRRSLPRHASSHSCLSSWTPRDLFLDVILPGPGPGIGHLNQVNEFASSHIRGVGRLRVLVVRGHQLSLYPLKKLDLVSLAIEGETREEVHLPLRNNVPEHQFSDLKLVQQRQPTLLETQTLSTQEKRLQERSRHGACVEGEFVSSLIGPSERCSATPLPSLLSNACTGSVCAFSVFSPCTTTEDSAFSNVTAEPDLLNIDNRFVSFPPTLSVTEEPSLPPLADVLELRSTSSSEHVTSSNSSGVVSSGLDVSVAAAPIKLIAVICVRSDFCEKTKSWRDRHIVRGSRGDTPDLPGPPCLRRTPGAASGALERKKRSSIVRPCVWRRRARSKERRRRCTDTKRWNARRVNLVALDFSEFRRGLKRSADLPSSSLRRFAHRPSSGTEGILRPCTVSRWILNPRFVIRRTQPVFSTRPRSVGREEKPQSSGADAVRDPIGIGASRPGPARAKLSFKGASSMPLASEEESPLARLDEGLLFTGAGFSRDIDRHPLSADTFRDSEGPEPATMLAPPTRVVSEDSPLA</sequence>
<feature type="compositionally biased region" description="Basic and acidic residues" evidence="1">
    <location>
        <begin position="793"/>
        <end position="809"/>
    </location>
</feature>
<evidence type="ECO:0000313" key="3">
    <source>
        <dbReference type="Proteomes" id="UP000028837"/>
    </source>
</evidence>
<dbReference type="Proteomes" id="UP000028837">
    <property type="component" value="Unassembled WGS sequence"/>
</dbReference>
<accession>A0A086KPA9</accession>
<dbReference type="VEuPathDB" id="ToxoDB:TGDOM2_398160"/>
<protein>
    <submittedName>
        <fullName evidence="2">Uncharacterized protein</fullName>
    </submittedName>
</protein>
<feature type="region of interest" description="Disordered" evidence="1">
    <location>
        <begin position="592"/>
        <end position="622"/>
    </location>
</feature>
<evidence type="ECO:0000313" key="2">
    <source>
        <dbReference type="EMBL" id="KFG46227.1"/>
    </source>
</evidence>
<feature type="region of interest" description="Disordered" evidence="1">
    <location>
        <begin position="793"/>
        <end position="831"/>
    </location>
</feature>
<proteinExistence type="predicted"/>
<gene>
    <name evidence="2" type="ORF">TGDOM2_398160</name>
</gene>
<feature type="non-terminal residue" evidence="2">
    <location>
        <position position="1"/>
    </location>
</feature>
<dbReference type="AlphaFoldDB" id="A0A086KPA9"/>
<comment type="caution">
    <text evidence="2">The sequence shown here is derived from an EMBL/GenBank/DDBJ whole genome shotgun (WGS) entry which is preliminary data.</text>
</comment>
<organism evidence="2 3">
    <name type="scientific">Toxoplasma gondii GAB2-2007-GAL-DOM2</name>
    <dbReference type="NCBI Taxonomy" id="1130820"/>
    <lineage>
        <taxon>Eukaryota</taxon>
        <taxon>Sar</taxon>
        <taxon>Alveolata</taxon>
        <taxon>Apicomplexa</taxon>
        <taxon>Conoidasida</taxon>
        <taxon>Coccidia</taxon>
        <taxon>Eucoccidiorida</taxon>
        <taxon>Eimeriorina</taxon>
        <taxon>Sarcocystidae</taxon>
        <taxon>Toxoplasma</taxon>
    </lineage>
</organism>
<reference evidence="2 3" key="1">
    <citation type="submission" date="2014-02" db="EMBL/GenBank/DDBJ databases">
        <authorList>
            <person name="Sibley D."/>
            <person name="Venepally P."/>
            <person name="Karamycheva S."/>
            <person name="Hadjithomas M."/>
            <person name="Khan A."/>
            <person name="Brunk B."/>
            <person name="Roos D."/>
            <person name="Caler E."/>
            <person name="Lorenzi H."/>
        </authorList>
    </citation>
    <scope>NUCLEOTIDE SEQUENCE [LARGE SCALE GENOMIC DNA]</scope>
    <source>
        <strain evidence="2 3">GAB2-2007-GAL-DOM2</strain>
    </source>
</reference>
<feature type="region of interest" description="Disordered" evidence="1">
    <location>
        <begin position="722"/>
        <end position="774"/>
    </location>
</feature>
<name>A0A086KPA9_TOXGO</name>